<dbReference type="Gene3D" id="3.40.50.1010">
    <property type="entry name" value="5'-nuclease"/>
    <property type="match status" value="1"/>
</dbReference>
<dbReference type="CDD" id="cd09864">
    <property type="entry name" value="PIN_Fcf1-like"/>
    <property type="match status" value="1"/>
</dbReference>
<keyword evidence="2" id="KW-0690">Ribosome biogenesis</keyword>
<proteinExistence type="inferred from homology"/>
<comment type="caution">
    <text evidence="7">The sequence shown here is derived from an EMBL/GenBank/DDBJ whole genome shotgun (WGS) entry which is preliminary data.</text>
</comment>
<dbReference type="SMART" id="SM00670">
    <property type="entry name" value="PINc"/>
    <property type="match status" value="1"/>
</dbReference>
<dbReference type="PANTHER" id="PTHR12416">
    <property type="entry name" value="RRNA-PROCESSING PROTEIN UTP23 HOMOLOG"/>
    <property type="match status" value="1"/>
</dbReference>
<feature type="domain" description="PIN" evidence="6">
    <location>
        <begin position="70"/>
        <end position="169"/>
    </location>
</feature>
<keyword evidence="8" id="KW-1185">Reference proteome</keyword>
<organism evidence="7 8">
    <name type="scientific">Planoprotostelium fungivorum</name>
    <dbReference type="NCBI Taxonomy" id="1890364"/>
    <lineage>
        <taxon>Eukaryota</taxon>
        <taxon>Amoebozoa</taxon>
        <taxon>Evosea</taxon>
        <taxon>Variosea</taxon>
        <taxon>Cavosteliida</taxon>
        <taxon>Cavosteliaceae</taxon>
        <taxon>Planoprotostelium</taxon>
    </lineage>
</organism>
<protein>
    <submittedName>
        <fullName evidence="7">FCF1 small subunit-like</fullName>
    </submittedName>
</protein>
<dbReference type="InterPro" id="IPR006984">
    <property type="entry name" value="Fcf1/UTP23"/>
</dbReference>
<dbReference type="OrthoDB" id="76105at2759"/>
<evidence type="ECO:0000256" key="4">
    <source>
        <dbReference type="ARBA" id="ARBA00023242"/>
    </source>
</evidence>
<evidence type="ECO:0000259" key="6">
    <source>
        <dbReference type="SMART" id="SM00670"/>
    </source>
</evidence>
<evidence type="ECO:0000313" key="7">
    <source>
        <dbReference type="EMBL" id="PRP77942.1"/>
    </source>
</evidence>
<evidence type="ECO:0000256" key="5">
    <source>
        <dbReference type="ARBA" id="ARBA00024026"/>
    </source>
</evidence>
<evidence type="ECO:0000256" key="3">
    <source>
        <dbReference type="ARBA" id="ARBA00022552"/>
    </source>
</evidence>
<dbReference type="STRING" id="1890364.A0A2P6N1V7"/>
<accession>A0A2P6N1V7</accession>
<dbReference type="GO" id="GO:0006364">
    <property type="term" value="P:rRNA processing"/>
    <property type="evidence" value="ECO:0007669"/>
    <property type="project" value="UniProtKB-KW"/>
</dbReference>
<dbReference type="InterPro" id="IPR037503">
    <property type="entry name" value="Fcf1_PIN"/>
</dbReference>
<sequence length="201" mass="23051">MQNKTFLTDHIAMPKANAPLLLTTKKVKKLDIQKTNKKQKLQSKDSVKLEKTPTPSSLFFSYNTQLGPPYHILLDTNFINFSMQNKLEPIKAAMDCLYAKCTMYITDCVFAEFEKLGPKFAIALRIAQDPRFERLTCQHEGNYADDCIMERVTESRTYIVATCDKDLKRRIRKVPGVPIMYIKGKQYSIERLPEAFGAPAM</sequence>
<dbReference type="FunCoup" id="A0A2P6N1V7">
    <property type="interactions" value="680"/>
</dbReference>
<dbReference type="Pfam" id="PF04900">
    <property type="entry name" value="Fcf1"/>
    <property type="match status" value="1"/>
</dbReference>
<dbReference type="FunFam" id="3.40.50.1010:FF:000035">
    <property type="entry name" value="Fcf1, putative"/>
    <property type="match status" value="1"/>
</dbReference>
<gene>
    <name evidence="7" type="ORF">PROFUN_08476</name>
</gene>
<dbReference type="AlphaFoldDB" id="A0A2P6N1V7"/>
<dbReference type="GO" id="GO:0032040">
    <property type="term" value="C:small-subunit processome"/>
    <property type="evidence" value="ECO:0007669"/>
    <property type="project" value="InterPro"/>
</dbReference>
<evidence type="ECO:0000256" key="2">
    <source>
        <dbReference type="ARBA" id="ARBA00022517"/>
    </source>
</evidence>
<dbReference type="InterPro" id="IPR002716">
    <property type="entry name" value="PIN_dom"/>
</dbReference>
<dbReference type="EMBL" id="MDYQ01000250">
    <property type="protein sequence ID" value="PRP77942.1"/>
    <property type="molecule type" value="Genomic_DNA"/>
</dbReference>
<dbReference type="InParanoid" id="A0A2P6N1V7"/>
<reference evidence="7 8" key="1">
    <citation type="journal article" date="2018" name="Genome Biol. Evol.">
        <title>Multiple Roots of Fruiting Body Formation in Amoebozoa.</title>
        <authorList>
            <person name="Hillmann F."/>
            <person name="Forbes G."/>
            <person name="Novohradska S."/>
            <person name="Ferling I."/>
            <person name="Riege K."/>
            <person name="Groth M."/>
            <person name="Westermann M."/>
            <person name="Marz M."/>
            <person name="Spaller T."/>
            <person name="Winckler T."/>
            <person name="Schaap P."/>
            <person name="Glockner G."/>
        </authorList>
    </citation>
    <scope>NUCLEOTIDE SEQUENCE [LARGE SCALE GENOMIC DNA]</scope>
    <source>
        <strain evidence="7 8">Jena</strain>
    </source>
</reference>
<comment type="subcellular location">
    <subcellularLocation>
        <location evidence="1">Nucleus</location>
        <location evidence="1">Nucleolus</location>
    </subcellularLocation>
</comment>
<evidence type="ECO:0000313" key="8">
    <source>
        <dbReference type="Proteomes" id="UP000241769"/>
    </source>
</evidence>
<comment type="similarity">
    <text evidence="5">Belongs to the UTP23/FCF1 family. FCF1 subfamily.</text>
</comment>
<evidence type="ECO:0000256" key="1">
    <source>
        <dbReference type="ARBA" id="ARBA00004604"/>
    </source>
</evidence>
<keyword evidence="3" id="KW-0698">rRNA processing</keyword>
<name>A0A2P6N1V7_9EUKA</name>
<dbReference type="InterPro" id="IPR029060">
    <property type="entry name" value="PIN-like_dom_sf"/>
</dbReference>
<dbReference type="SUPFAM" id="SSF88723">
    <property type="entry name" value="PIN domain-like"/>
    <property type="match status" value="1"/>
</dbReference>
<dbReference type="Proteomes" id="UP000241769">
    <property type="component" value="Unassembled WGS sequence"/>
</dbReference>
<keyword evidence="4" id="KW-0539">Nucleus</keyword>